<comment type="caution">
    <text evidence="3">The sequence shown here is derived from an EMBL/GenBank/DDBJ whole genome shotgun (WGS) entry which is preliminary data.</text>
</comment>
<dbReference type="Gene3D" id="3.30.559.10">
    <property type="entry name" value="Chloramphenicol acetyltransferase-like domain"/>
    <property type="match status" value="2"/>
</dbReference>
<evidence type="ECO:0000313" key="3">
    <source>
        <dbReference type="EMBL" id="KAJ4977393.1"/>
    </source>
</evidence>
<dbReference type="InterPro" id="IPR023213">
    <property type="entry name" value="CAT-like_dom_sf"/>
</dbReference>
<organism evidence="3 4">
    <name type="scientific">Protea cynaroides</name>
    <dbReference type="NCBI Taxonomy" id="273540"/>
    <lineage>
        <taxon>Eukaryota</taxon>
        <taxon>Viridiplantae</taxon>
        <taxon>Streptophyta</taxon>
        <taxon>Embryophyta</taxon>
        <taxon>Tracheophyta</taxon>
        <taxon>Spermatophyta</taxon>
        <taxon>Magnoliopsida</taxon>
        <taxon>Proteales</taxon>
        <taxon>Proteaceae</taxon>
        <taxon>Protea</taxon>
    </lineage>
</organism>
<gene>
    <name evidence="3" type="ORF">NE237_002499</name>
</gene>
<keyword evidence="2" id="KW-0012">Acyltransferase</keyword>
<name>A0A9Q0KV23_9MAGN</name>
<evidence type="ECO:0000313" key="4">
    <source>
        <dbReference type="Proteomes" id="UP001141806"/>
    </source>
</evidence>
<dbReference type="InterPro" id="IPR051504">
    <property type="entry name" value="Plant_metabolite_acyltrans"/>
</dbReference>
<protein>
    <submittedName>
        <fullName evidence="3">Uncharacterized protein</fullName>
    </submittedName>
</protein>
<keyword evidence="1" id="KW-0808">Transferase</keyword>
<keyword evidence="4" id="KW-1185">Reference proteome</keyword>
<dbReference type="GO" id="GO:0016747">
    <property type="term" value="F:acyltransferase activity, transferring groups other than amino-acyl groups"/>
    <property type="evidence" value="ECO:0007669"/>
    <property type="project" value="UniProtKB-ARBA"/>
</dbReference>
<sequence length="332" mass="36544">MASCKPVNVLHQCKISPLSGSAAPVATDIPPPSSTNFGNLSWPQDSYRPIIRYVNDDFIWLTVAESDADFSSLSGDHARDGNEAHTFVPHLPTSGLVVPVMAIQVTVFPNSGISIGVTNNHSFIDGRSMDHFIKRWLSTLSIPFLDRNLIKDPNGFEKIYLKELEAFMGSEASTATKLESESYSNMTSFGTSIDCRARREMDPLIRPTYSRNCVRPILVTGEKSKLLREDGVVVAAELRRGHSWIGEGKLLSMKLAGQNIAIAGSPQFGHYGMDFGWGRPKKVEYVSTNITGAIFLKESRKLDGGVEIDVALNKKEMYAFPSVFINKLKAAL</sequence>
<dbReference type="PANTHER" id="PTHR31625">
    <property type="match status" value="1"/>
</dbReference>
<evidence type="ECO:0000256" key="2">
    <source>
        <dbReference type="ARBA" id="ARBA00023315"/>
    </source>
</evidence>
<dbReference type="Pfam" id="PF02458">
    <property type="entry name" value="Transferase"/>
    <property type="match status" value="2"/>
</dbReference>
<reference evidence="3" key="1">
    <citation type="journal article" date="2023" name="Plant J.">
        <title>The genome of the king protea, Protea cynaroides.</title>
        <authorList>
            <person name="Chang J."/>
            <person name="Duong T.A."/>
            <person name="Schoeman C."/>
            <person name="Ma X."/>
            <person name="Roodt D."/>
            <person name="Barker N."/>
            <person name="Li Z."/>
            <person name="Van de Peer Y."/>
            <person name="Mizrachi E."/>
        </authorList>
    </citation>
    <scope>NUCLEOTIDE SEQUENCE</scope>
    <source>
        <tissue evidence="3">Young leaves</tissue>
    </source>
</reference>
<dbReference type="Proteomes" id="UP001141806">
    <property type="component" value="Unassembled WGS sequence"/>
</dbReference>
<proteinExistence type="predicted"/>
<evidence type="ECO:0000256" key="1">
    <source>
        <dbReference type="ARBA" id="ARBA00022679"/>
    </source>
</evidence>
<dbReference type="AlphaFoldDB" id="A0A9Q0KV23"/>
<accession>A0A9Q0KV23</accession>
<dbReference type="EMBL" id="JAMYWD010000003">
    <property type="protein sequence ID" value="KAJ4977393.1"/>
    <property type="molecule type" value="Genomic_DNA"/>
</dbReference>
<dbReference type="OrthoDB" id="1862401at2759"/>